<dbReference type="AlphaFoldDB" id="A0AAV1LY97"/>
<name>A0AAV1LY97_9NEOP</name>
<feature type="compositionally biased region" description="Basic and acidic residues" evidence="5">
    <location>
        <begin position="570"/>
        <end position="579"/>
    </location>
</feature>
<dbReference type="Proteomes" id="UP001314205">
    <property type="component" value="Unassembled WGS sequence"/>
</dbReference>
<comment type="subcellular location">
    <subcellularLocation>
        <location evidence="1">Membrane</location>
        <topology evidence="1">Multi-pass membrane protein</topology>
    </subcellularLocation>
</comment>
<dbReference type="InterPro" id="IPR020846">
    <property type="entry name" value="MFS_dom"/>
</dbReference>
<feature type="transmembrane region" description="Helical" evidence="6">
    <location>
        <begin position="258"/>
        <end position="276"/>
    </location>
</feature>
<evidence type="ECO:0000313" key="9">
    <source>
        <dbReference type="Proteomes" id="UP001314205"/>
    </source>
</evidence>
<feature type="transmembrane region" description="Helical" evidence="6">
    <location>
        <begin position="282"/>
        <end position="300"/>
    </location>
</feature>
<feature type="region of interest" description="Disordered" evidence="5">
    <location>
        <begin position="559"/>
        <end position="579"/>
    </location>
</feature>
<evidence type="ECO:0000313" key="8">
    <source>
        <dbReference type="EMBL" id="CAK1600291.1"/>
    </source>
</evidence>
<dbReference type="SUPFAM" id="SSF103473">
    <property type="entry name" value="MFS general substrate transporter"/>
    <property type="match status" value="1"/>
</dbReference>
<accession>A0AAV1LY97</accession>
<dbReference type="EMBL" id="CAVLGL010000115">
    <property type="protein sequence ID" value="CAK1600291.1"/>
    <property type="molecule type" value="Genomic_DNA"/>
</dbReference>
<evidence type="ECO:0000256" key="6">
    <source>
        <dbReference type="SAM" id="Phobius"/>
    </source>
</evidence>
<evidence type="ECO:0000259" key="7">
    <source>
        <dbReference type="PROSITE" id="PS50850"/>
    </source>
</evidence>
<feature type="transmembrane region" description="Helical" evidence="6">
    <location>
        <begin position="164"/>
        <end position="186"/>
    </location>
</feature>
<evidence type="ECO:0000256" key="1">
    <source>
        <dbReference type="ARBA" id="ARBA00004141"/>
    </source>
</evidence>
<dbReference type="PANTHER" id="PTHR24064">
    <property type="entry name" value="SOLUTE CARRIER FAMILY 22 MEMBER"/>
    <property type="match status" value="1"/>
</dbReference>
<dbReference type="PROSITE" id="PS00216">
    <property type="entry name" value="SUGAR_TRANSPORT_1"/>
    <property type="match status" value="1"/>
</dbReference>
<evidence type="ECO:0000256" key="2">
    <source>
        <dbReference type="ARBA" id="ARBA00022692"/>
    </source>
</evidence>
<proteinExistence type="predicted"/>
<protein>
    <recommendedName>
        <fullName evidence="7">Major facilitator superfamily (MFS) profile domain-containing protein</fullName>
    </recommendedName>
</protein>
<feature type="transmembrane region" description="Helical" evidence="6">
    <location>
        <begin position="193"/>
        <end position="212"/>
    </location>
</feature>
<dbReference type="InterPro" id="IPR036259">
    <property type="entry name" value="MFS_trans_sf"/>
</dbReference>
<comment type="caution">
    <text evidence="8">The sequence shown here is derived from an EMBL/GenBank/DDBJ whole genome shotgun (WGS) entry which is preliminary data.</text>
</comment>
<dbReference type="InterPro" id="IPR005828">
    <property type="entry name" value="MFS_sugar_transport-like"/>
</dbReference>
<dbReference type="GO" id="GO:0022857">
    <property type="term" value="F:transmembrane transporter activity"/>
    <property type="evidence" value="ECO:0007669"/>
    <property type="project" value="InterPro"/>
</dbReference>
<feature type="transmembrane region" description="Helical" evidence="6">
    <location>
        <begin position="50"/>
        <end position="72"/>
    </location>
</feature>
<dbReference type="PROSITE" id="PS50850">
    <property type="entry name" value="MFS"/>
    <property type="match status" value="1"/>
</dbReference>
<dbReference type="InterPro" id="IPR005829">
    <property type="entry name" value="Sugar_transporter_CS"/>
</dbReference>
<dbReference type="GO" id="GO:0016020">
    <property type="term" value="C:membrane"/>
    <property type="evidence" value="ECO:0007669"/>
    <property type="project" value="UniProtKB-SubCell"/>
</dbReference>
<evidence type="ECO:0000256" key="4">
    <source>
        <dbReference type="ARBA" id="ARBA00023136"/>
    </source>
</evidence>
<keyword evidence="2 6" id="KW-0812">Transmembrane</keyword>
<feature type="transmembrane region" description="Helical" evidence="6">
    <location>
        <begin position="424"/>
        <end position="443"/>
    </location>
</feature>
<keyword evidence="3 6" id="KW-1133">Transmembrane helix</keyword>
<feature type="transmembrane region" description="Helical" evidence="6">
    <location>
        <begin position="395"/>
        <end position="417"/>
    </location>
</feature>
<dbReference type="Pfam" id="PF00083">
    <property type="entry name" value="Sugar_tr"/>
    <property type="match status" value="1"/>
</dbReference>
<keyword evidence="9" id="KW-1185">Reference proteome</keyword>
<evidence type="ECO:0000256" key="3">
    <source>
        <dbReference type="ARBA" id="ARBA00022989"/>
    </source>
</evidence>
<gene>
    <name evidence="8" type="ORF">PARMNEM_LOCUS19068</name>
</gene>
<keyword evidence="4 6" id="KW-0472">Membrane</keyword>
<feature type="domain" description="Major facilitator superfamily (MFS) profile" evidence="7">
    <location>
        <begin position="110"/>
        <end position="534"/>
    </location>
</feature>
<reference evidence="8 9" key="1">
    <citation type="submission" date="2023-11" db="EMBL/GenBank/DDBJ databases">
        <authorList>
            <person name="Hedman E."/>
            <person name="Englund M."/>
            <person name="Stromberg M."/>
            <person name="Nyberg Akerstrom W."/>
            <person name="Nylinder S."/>
            <person name="Jareborg N."/>
            <person name="Kallberg Y."/>
            <person name="Kronander E."/>
        </authorList>
    </citation>
    <scope>NUCLEOTIDE SEQUENCE [LARGE SCALE GENOMIC DNA]</scope>
</reference>
<sequence length="579" mass="64777">MPTNTHRSKKATYLFLQDMKEDKRRKAAGDSDALESVLSHVGELGCYQKLMLVSMLPFGIFFAFVYFSQMFIMATPQRHWCRVPELEHLDMEIRRNLSIPKTGDGWQQCVMYNANWTRVLETIVTPNLTTETVPCRNGWEFELGDIPYHTVVSERGWVCEYSGYIPLAQTVFFVGALAGGIIFGWMADKFGRVPALVATNMMACVGGLGTIYTTGLMDFIFCRFLVGMAFDNCFMMMYILVLEYVGPRHRTWAANMPIALYFGGGCLLLPWLAYWIADWRILLWVTSLPMALSLSLPLFMPESARWLASRGKVNQAVKILRRFEKINGTKIPQDVMDDFIVSSSQTRQSGESIIDVFRSAPLRNMMIFMIMIYMACALIFDGLVRMSEGLGLDFFITFTLTSATEIPSVTLLAIVLDRWGRRKLTVGPIAFAGALTFIGAFVSKGLPQVILAIAARFTVNMAYNTAIQWSTELLPTGARASGSSLVHVSGYVATMLSPFIVYSERFWQPLPLLLLGALGLLVSGFGLLLPETKGRAIPQTIYEAERFVTTHSLCGKAEDAEVDGNEDNLNNEKQKALIT</sequence>
<evidence type="ECO:0000256" key="5">
    <source>
        <dbReference type="SAM" id="MobiDB-lite"/>
    </source>
</evidence>
<feature type="transmembrane region" description="Helical" evidence="6">
    <location>
        <begin position="224"/>
        <end position="246"/>
    </location>
</feature>
<feature type="transmembrane region" description="Helical" evidence="6">
    <location>
        <begin position="509"/>
        <end position="529"/>
    </location>
</feature>
<feature type="transmembrane region" description="Helical" evidence="6">
    <location>
        <begin position="365"/>
        <end position="383"/>
    </location>
</feature>
<organism evidence="8 9">
    <name type="scientific">Parnassius mnemosyne</name>
    <name type="common">clouded apollo</name>
    <dbReference type="NCBI Taxonomy" id="213953"/>
    <lineage>
        <taxon>Eukaryota</taxon>
        <taxon>Metazoa</taxon>
        <taxon>Ecdysozoa</taxon>
        <taxon>Arthropoda</taxon>
        <taxon>Hexapoda</taxon>
        <taxon>Insecta</taxon>
        <taxon>Pterygota</taxon>
        <taxon>Neoptera</taxon>
        <taxon>Endopterygota</taxon>
        <taxon>Lepidoptera</taxon>
        <taxon>Glossata</taxon>
        <taxon>Ditrysia</taxon>
        <taxon>Papilionoidea</taxon>
        <taxon>Papilionidae</taxon>
        <taxon>Parnassiinae</taxon>
        <taxon>Parnassini</taxon>
        <taxon>Parnassius</taxon>
        <taxon>Driopa</taxon>
    </lineage>
</organism>
<dbReference type="Gene3D" id="1.20.1250.20">
    <property type="entry name" value="MFS general substrate transporter like domains"/>
    <property type="match status" value="1"/>
</dbReference>